<dbReference type="PANTHER" id="PTHR43817">
    <property type="entry name" value="GLYCOSYL HYDROLASE"/>
    <property type="match status" value="1"/>
</dbReference>
<name>A0A6G1HJW1_9PEZI</name>
<dbReference type="Gene3D" id="2.115.10.20">
    <property type="entry name" value="Glycosyl hydrolase domain, family 43"/>
    <property type="match status" value="1"/>
</dbReference>
<dbReference type="AlphaFoldDB" id="A0A6G1HJW1"/>
<dbReference type="GO" id="GO:0004553">
    <property type="term" value="F:hydrolase activity, hydrolyzing O-glycosyl compounds"/>
    <property type="evidence" value="ECO:0007669"/>
    <property type="project" value="InterPro"/>
</dbReference>
<evidence type="ECO:0000256" key="1">
    <source>
        <dbReference type="ARBA" id="ARBA00009865"/>
    </source>
</evidence>
<evidence type="ECO:0000256" key="2">
    <source>
        <dbReference type="ARBA" id="ARBA00022729"/>
    </source>
</evidence>
<keyword evidence="3 5" id="KW-0378">Hydrolase</keyword>
<evidence type="ECO:0000256" key="3">
    <source>
        <dbReference type="ARBA" id="ARBA00022801"/>
    </source>
</evidence>
<dbReference type="GO" id="GO:0005975">
    <property type="term" value="P:carbohydrate metabolic process"/>
    <property type="evidence" value="ECO:0007669"/>
    <property type="project" value="InterPro"/>
</dbReference>
<dbReference type="InterPro" id="IPR023296">
    <property type="entry name" value="Glyco_hydro_beta-prop_sf"/>
</dbReference>
<dbReference type="EMBL" id="ML996708">
    <property type="protein sequence ID" value="KAF2396149.1"/>
    <property type="molecule type" value="Genomic_DNA"/>
</dbReference>
<dbReference type="Proteomes" id="UP000799640">
    <property type="component" value="Unassembled WGS sequence"/>
</dbReference>
<dbReference type="SUPFAM" id="SSF75005">
    <property type="entry name" value="Arabinanase/levansucrase/invertase"/>
    <property type="match status" value="1"/>
</dbReference>
<proteinExistence type="inferred from homology"/>
<accession>A0A6G1HJW1</accession>
<keyword evidence="7" id="KW-1185">Reference proteome</keyword>
<sequence>PPGSPWSESIWAPELHAISGRWYIYFTAAHPWLGNPSHRPLVLVGPQSSVPPSTPGWAEEPSLIKGLDPDMWGIDASPLALDGVVYLVFSAWMPGVEPDTAQVLWLARLEAPDRAAGPGRCIYAPGPEEWEGVPGTGRVVVEGPEWVESPDGRWRGLVYSGGGSWTPEYAMGALEYVGGDVENPSSWKPCGKILRGGGGVYGVGHGCFVRTPLGEGEGKEETVCVFHGTDGATGGWEGRKARAVRVRWGPQGPDLGGKCGEPCAVEGFVRGDGRRRSVTEKVEGWGKRIHRFLDEL</sequence>
<reference evidence="6" key="1">
    <citation type="journal article" date="2020" name="Stud. Mycol.">
        <title>101 Dothideomycetes genomes: a test case for predicting lifestyles and emergence of pathogens.</title>
        <authorList>
            <person name="Haridas S."/>
            <person name="Albert R."/>
            <person name="Binder M."/>
            <person name="Bloem J."/>
            <person name="Labutti K."/>
            <person name="Salamov A."/>
            <person name="Andreopoulos B."/>
            <person name="Baker S."/>
            <person name="Barry K."/>
            <person name="Bills G."/>
            <person name="Bluhm B."/>
            <person name="Cannon C."/>
            <person name="Castanera R."/>
            <person name="Culley D."/>
            <person name="Daum C."/>
            <person name="Ezra D."/>
            <person name="Gonzalez J."/>
            <person name="Henrissat B."/>
            <person name="Kuo A."/>
            <person name="Liang C."/>
            <person name="Lipzen A."/>
            <person name="Lutzoni F."/>
            <person name="Magnuson J."/>
            <person name="Mondo S."/>
            <person name="Nolan M."/>
            <person name="Ohm R."/>
            <person name="Pangilinan J."/>
            <person name="Park H.-J."/>
            <person name="Ramirez L."/>
            <person name="Alfaro M."/>
            <person name="Sun H."/>
            <person name="Tritt A."/>
            <person name="Yoshinaga Y."/>
            <person name="Zwiers L.-H."/>
            <person name="Turgeon B."/>
            <person name="Goodwin S."/>
            <person name="Spatafora J."/>
            <person name="Crous P."/>
            <person name="Grigoriev I."/>
        </authorList>
    </citation>
    <scope>NUCLEOTIDE SEQUENCE</scope>
    <source>
        <strain evidence="6">CBS 262.69</strain>
    </source>
</reference>
<dbReference type="Pfam" id="PF04616">
    <property type="entry name" value="Glyco_hydro_43"/>
    <property type="match status" value="1"/>
</dbReference>
<gene>
    <name evidence="6" type="ORF">EJ06DRAFT_483969</name>
</gene>
<keyword evidence="2" id="KW-0732">Signal</keyword>
<evidence type="ECO:0000313" key="6">
    <source>
        <dbReference type="EMBL" id="KAF2396149.1"/>
    </source>
</evidence>
<evidence type="ECO:0000313" key="7">
    <source>
        <dbReference type="Proteomes" id="UP000799640"/>
    </source>
</evidence>
<dbReference type="PANTHER" id="PTHR43817:SF1">
    <property type="entry name" value="HYDROLASE, FAMILY 43, PUTATIVE (AFU_ORTHOLOGUE AFUA_3G01660)-RELATED"/>
    <property type="match status" value="1"/>
</dbReference>
<dbReference type="InterPro" id="IPR006710">
    <property type="entry name" value="Glyco_hydro_43"/>
</dbReference>
<organism evidence="6 7">
    <name type="scientific">Trichodelitschia bisporula</name>
    <dbReference type="NCBI Taxonomy" id="703511"/>
    <lineage>
        <taxon>Eukaryota</taxon>
        <taxon>Fungi</taxon>
        <taxon>Dikarya</taxon>
        <taxon>Ascomycota</taxon>
        <taxon>Pezizomycotina</taxon>
        <taxon>Dothideomycetes</taxon>
        <taxon>Dothideomycetes incertae sedis</taxon>
        <taxon>Phaeotrichales</taxon>
        <taxon>Phaeotrichaceae</taxon>
        <taxon>Trichodelitschia</taxon>
    </lineage>
</organism>
<dbReference type="OrthoDB" id="272289at2759"/>
<evidence type="ECO:0000256" key="5">
    <source>
        <dbReference type="RuleBase" id="RU361187"/>
    </source>
</evidence>
<feature type="non-terminal residue" evidence="6">
    <location>
        <position position="1"/>
    </location>
</feature>
<evidence type="ECO:0000256" key="4">
    <source>
        <dbReference type="ARBA" id="ARBA00023295"/>
    </source>
</evidence>
<protein>
    <submittedName>
        <fullName evidence="6">Arabinanase/levansucrase/invertase</fullName>
    </submittedName>
</protein>
<comment type="similarity">
    <text evidence="1 5">Belongs to the glycosyl hydrolase 43 family.</text>
</comment>
<keyword evidence="4 5" id="KW-0326">Glycosidase</keyword>